<dbReference type="GO" id="GO:0042162">
    <property type="term" value="F:telomeric DNA binding"/>
    <property type="evidence" value="ECO:0007669"/>
    <property type="project" value="TreeGrafter"/>
</dbReference>
<evidence type="ECO:0000256" key="2">
    <source>
        <dbReference type="ARBA" id="ARBA00006133"/>
    </source>
</evidence>
<dbReference type="InterPro" id="IPR019337">
    <property type="entry name" value="Telomere_length_regulation_dom"/>
</dbReference>
<evidence type="ECO:0000313" key="7">
    <source>
        <dbReference type="EnsemblMetazoa" id="G18704.4:cds"/>
    </source>
</evidence>
<dbReference type="GO" id="GO:0005829">
    <property type="term" value="C:cytosol"/>
    <property type="evidence" value="ECO:0007669"/>
    <property type="project" value="TreeGrafter"/>
</dbReference>
<feature type="domain" description="TELO2 ARM repeat" evidence="6">
    <location>
        <begin position="330"/>
        <end position="425"/>
    </location>
</feature>
<feature type="domain" description="Telomere length regulation protein conserved" evidence="5">
    <location>
        <begin position="517"/>
        <end position="625"/>
    </location>
</feature>
<evidence type="ECO:0000259" key="5">
    <source>
        <dbReference type="Pfam" id="PF10193"/>
    </source>
</evidence>
<dbReference type="PANTHER" id="PTHR15830">
    <property type="entry name" value="TELOMERE LENGTH REGULATION PROTEIN TEL2 FAMILY MEMBER"/>
    <property type="match status" value="1"/>
</dbReference>
<dbReference type="PANTHER" id="PTHR15830:SF10">
    <property type="entry name" value="TELOMERE LENGTH REGULATION PROTEIN TEL2 HOMOLOG"/>
    <property type="match status" value="1"/>
</dbReference>
<keyword evidence="4" id="KW-0812">Transmembrane</keyword>
<dbReference type="Proteomes" id="UP000005408">
    <property type="component" value="Unassembled WGS sequence"/>
</dbReference>
<evidence type="ECO:0000256" key="1">
    <source>
        <dbReference type="ARBA" id="ARBA00004496"/>
    </source>
</evidence>
<dbReference type="Pfam" id="PF25320">
    <property type="entry name" value="TELO2_ARM"/>
    <property type="match status" value="1"/>
</dbReference>
<evidence type="ECO:0000256" key="4">
    <source>
        <dbReference type="SAM" id="Phobius"/>
    </source>
</evidence>
<dbReference type="EnsemblMetazoa" id="G18704.5">
    <property type="protein sequence ID" value="G18704.5:cds"/>
    <property type="gene ID" value="G18704"/>
</dbReference>
<dbReference type="EnsemblMetazoa" id="G18704.4">
    <property type="protein sequence ID" value="G18704.4:cds"/>
    <property type="gene ID" value="G18704"/>
</dbReference>
<evidence type="ECO:0000313" key="8">
    <source>
        <dbReference type="Proteomes" id="UP000005408"/>
    </source>
</evidence>
<protein>
    <recommendedName>
        <fullName evidence="9">Telomere length regulation protein TEL2 homolog</fullName>
    </recommendedName>
</protein>
<dbReference type="InterPro" id="IPR038528">
    <property type="entry name" value="TEL2_C_sf"/>
</dbReference>
<dbReference type="InterPro" id="IPR057348">
    <property type="entry name" value="TELO2_ARM"/>
</dbReference>
<comment type="subcellular location">
    <subcellularLocation>
        <location evidence="1">Cytoplasm</location>
    </subcellularLocation>
</comment>
<dbReference type="Pfam" id="PF10193">
    <property type="entry name" value="Telomere_reg-2"/>
    <property type="match status" value="1"/>
</dbReference>
<dbReference type="FunFam" id="1.25.40.720:FF:000001">
    <property type="entry name" value="Telomere length regulation protein TEL2"/>
    <property type="match status" value="1"/>
</dbReference>
<feature type="transmembrane region" description="Helical" evidence="4">
    <location>
        <begin position="766"/>
        <end position="787"/>
    </location>
</feature>
<comment type="similarity">
    <text evidence="2">Belongs to the TEL2 family.</text>
</comment>
<evidence type="ECO:0008006" key="9">
    <source>
        <dbReference type="Google" id="ProtNLM"/>
    </source>
</evidence>
<dbReference type="GO" id="GO:0051083">
    <property type="term" value="P:'de novo' cotranslational protein folding"/>
    <property type="evidence" value="ECO:0007669"/>
    <property type="project" value="TreeGrafter"/>
</dbReference>
<keyword evidence="4" id="KW-0472">Membrane</keyword>
<dbReference type="Gene3D" id="1.25.40.720">
    <property type="entry name" value="Telomere length regulation protein 2, C-terminal domain"/>
    <property type="match status" value="2"/>
</dbReference>
<dbReference type="InterPro" id="IPR051970">
    <property type="entry name" value="TEL2_Regulation"/>
</dbReference>
<dbReference type="AlphaFoldDB" id="A0A8W8JDP8"/>
<feature type="transmembrane region" description="Helical" evidence="4">
    <location>
        <begin position="719"/>
        <end position="736"/>
    </location>
</feature>
<dbReference type="InterPro" id="IPR016024">
    <property type="entry name" value="ARM-type_fold"/>
</dbReference>
<keyword evidence="3" id="KW-0963">Cytoplasm</keyword>
<accession>A0A8W8JDP8</accession>
<proteinExistence type="inferred from homology"/>
<evidence type="ECO:0000256" key="3">
    <source>
        <dbReference type="ARBA" id="ARBA00022490"/>
    </source>
</evidence>
<keyword evidence="8" id="KW-1185">Reference proteome</keyword>
<dbReference type="SUPFAM" id="SSF48371">
    <property type="entry name" value="ARM repeat"/>
    <property type="match status" value="1"/>
</dbReference>
<reference evidence="7" key="1">
    <citation type="submission" date="2022-08" db="UniProtKB">
        <authorList>
            <consortium name="EnsemblMetazoa"/>
        </authorList>
    </citation>
    <scope>IDENTIFICATION</scope>
    <source>
        <strain evidence="7">05x7-T-G4-1.051#20</strain>
    </source>
</reference>
<organism evidence="7 8">
    <name type="scientific">Magallana gigas</name>
    <name type="common">Pacific oyster</name>
    <name type="synonym">Crassostrea gigas</name>
    <dbReference type="NCBI Taxonomy" id="29159"/>
    <lineage>
        <taxon>Eukaryota</taxon>
        <taxon>Metazoa</taxon>
        <taxon>Spiralia</taxon>
        <taxon>Lophotrochozoa</taxon>
        <taxon>Mollusca</taxon>
        <taxon>Bivalvia</taxon>
        <taxon>Autobranchia</taxon>
        <taxon>Pteriomorphia</taxon>
        <taxon>Ostreida</taxon>
        <taxon>Ostreoidea</taxon>
        <taxon>Ostreidae</taxon>
        <taxon>Magallana</taxon>
    </lineage>
</organism>
<evidence type="ECO:0000259" key="6">
    <source>
        <dbReference type="Pfam" id="PF25320"/>
    </source>
</evidence>
<keyword evidence="4" id="KW-1133">Transmembrane helix</keyword>
<dbReference type="GO" id="GO:0051879">
    <property type="term" value="F:Hsp90 protein binding"/>
    <property type="evidence" value="ECO:0007669"/>
    <property type="project" value="TreeGrafter"/>
</dbReference>
<sequence length="836" mass="95573">MNRLRNEIRRYVREIENVLKHPKTTEEVTRCIEEFYKITVGHKPTIQTKFKDICFVREVFLSEFYPTILHVLIQTLKVEWFSNPDHKRLSEVFDKSFTDGDAAGAFTVLIRSVDNLDVSFKLNKCVSLLEKFLDDHGLFQIIQTACKTAPDSSLDFVLEDLISLIATLPDKTANKLQLQNSEKFYPQQYIPLLCDEMMQVLRNLHQKIYSSQDIHLEFVSRVIGKVCVSGHAGTVCESLVPHLERAVREDYIWCRITERIVTGVPDRCLECTLTSLLSKITWYGLVEMLIGGSVTKKPKIQYLLCTKLIFHRHSQEIYLLQNIMGYLGSSHTRKPLFIKVMRELLTVWADSSAVRHTSVEQHLYITKALLIGLGFLKESDKAGIRDDFLQLLMPGIQCHIGSSDQKVRIIGMVLAEMMSAILDPKGQQLKFEFPRDDEVNYLVSLTLPPEDPGLQNLVMEMSSVHITPVLDDEAGLKTKPNDIDQGCLNIEPDLDSDDDLVPYDMSNDTEFTKVKQPKYIRECMEGLINTDEPNRLEMYLGVTEALIRKNPDGLTEIAEEFTKILLHLSDRHSLKDFVSLRFKSLVALAVQAPKQVSRYLTSQFYERNYNLSQRLDILEVLGAAAQELSQPVDSKQSMEQERLSYKLAPTDSGHSSDGWREIVKQRVESKTRRFPKGATKEVVATKNRFGLVAGCFFYPLMANFDRKENTFDMMAEDSLILARLVYTLGVIIYAAINTQAVKQMANRLLEFLWIIRFHSDVKVRHAALFAISMVILSVPGHILLADLQSEVMETKRWLEDVMERDVNTESKKLAIQSLVLLENVIKQEFTKGANLT</sequence>
<name>A0A8W8JDP8_MAGGI</name>